<gene>
    <name evidence="1" type="ORF">PORY_000066</name>
</gene>
<name>A0ACB7CG96_9ASCO</name>
<proteinExistence type="predicted"/>
<evidence type="ECO:0000313" key="2">
    <source>
        <dbReference type="Proteomes" id="UP000768646"/>
    </source>
</evidence>
<organism evidence="1 2">
    <name type="scientific">Pneumocystis oryctolagi</name>
    <dbReference type="NCBI Taxonomy" id="42067"/>
    <lineage>
        <taxon>Eukaryota</taxon>
        <taxon>Fungi</taxon>
        <taxon>Dikarya</taxon>
        <taxon>Ascomycota</taxon>
        <taxon>Taphrinomycotina</taxon>
        <taxon>Pneumocystomycetes</taxon>
        <taxon>Pneumocystaceae</taxon>
        <taxon>Pneumocystis</taxon>
    </lineage>
</organism>
<accession>A0ACB7CG96</accession>
<keyword evidence="2" id="KW-1185">Reference proteome</keyword>
<dbReference type="Proteomes" id="UP000768646">
    <property type="component" value="Unassembled WGS sequence"/>
</dbReference>
<comment type="caution">
    <text evidence="1">The sequence shown here is derived from an EMBL/GenBank/DDBJ whole genome shotgun (WGS) entry which is preliminary data.</text>
</comment>
<protein>
    <submittedName>
        <fullName evidence="1">Uncharacterized protein</fullName>
    </submittedName>
</protein>
<reference evidence="1 2" key="1">
    <citation type="journal article" date="2021" name="Commun. Biol.">
        <title>Genomic insights into the host specific adaptation of the Pneumocystis genus.</title>
        <authorList>
            <person name="Cisse O.H."/>
            <person name="Ma L."/>
            <person name="Dekker J.P."/>
            <person name="Khil P.P."/>
            <person name="Youn J.-H."/>
            <person name="Brenchley J.M."/>
            <person name="Blair R."/>
            <person name="Pahar B."/>
            <person name="Chabe M."/>
            <person name="Van Rompay K.K.A."/>
            <person name="Keesler R."/>
            <person name="Sukura A."/>
            <person name="Hirsch V."/>
            <person name="Kutty G."/>
            <person name="Liu Y."/>
            <person name="Peng L."/>
            <person name="Chen J."/>
            <person name="Song J."/>
            <person name="Weissenbacher-Lang C."/>
            <person name="Xu J."/>
            <person name="Upham N.S."/>
            <person name="Stajich J.E."/>
            <person name="Cuomo C.A."/>
            <person name="Cushion M.T."/>
            <person name="Kovacs J.A."/>
        </authorList>
    </citation>
    <scope>NUCLEOTIDE SEQUENCE [LARGE SCALE GENOMIC DNA]</scope>
    <source>
        <strain evidence="1 2">RABM</strain>
    </source>
</reference>
<sequence>MRQSSVKAPVNIAVIKYWGKKNSNLNLPTNSSLSVTLSTSEIYTWTTAACSKSFKHDRFWLNGVEEVVENQKIKTCLSILRSLRYAKECENQALEKLSQQCLHIVSKNSVPTAAGLASSASGYAALVKVVAQLFELDQSPEDLSRIARQGSGSACRSLIGGFVLWNMGIMEDGSDSFSYQIAPKSHWEDLFVLIFVVSSEKKKISSTQGMNTTTLTSDLFQHRIKHIDSYIKEMKNAIENKDFEKFAYLTMKDSNQFHATCLDTFPPIFYLNDVSVAIIRLIHEINRLSKKTIAAYTFDAGPNAVIYFLKENEDLLLGTLHDYLHTIDGWLYQYKGIKLDIPNDYFSPICKKLNKIIITGIGDGPIQTFESLIDSNGFPICNSNNVK</sequence>
<evidence type="ECO:0000313" key="1">
    <source>
        <dbReference type="EMBL" id="KAG4306078.1"/>
    </source>
</evidence>
<dbReference type="EMBL" id="JABTEG010000001">
    <property type="protein sequence ID" value="KAG4306078.1"/>
    <property type="molecule type" value="Genomic_DNA"/>
</dbReference>